<sequence>MTRTRAVSRALRVALAAMVAATLAACAQGGQSAGADDTIKIGALIATTGPAGSIGVGIENGIELAVSDVNAAGGVKVGSTSYKLAVSHYDTAGDPATGLTQLTRMVENDDIHFLIGPDTSSVGNAILPFLQQHQQDLPVIVAGAGLGPLTKVPSVFRMNPTIAEYNKQNIKFQVALGAKRATIVTDIKHAGEVEATPQTVADYQASGIDLISQETMQTGQTDFTSMIGKIRAANPDVVFLRMYADEQLLFVKQARQLGWNIPITGVNATPLDRVGVAIPAAAMTNVYEVSPPTWANLEADGSAAAKQAVTEYKGRFNADPGGLTFVGYEAVKALAGSLTQAGTVDPGKVIGALQQLKPYAGQLYPLNAQGGVIFGPGHEISVDFVAAKWENGKIVDTESVK</sequence>
<keyword evidence="3 5" id="KW-0732">Signal</keyword>
<evidence type="ECO:0000259" key="6">
    <source>
        <dbReference type="Pfam" id="PF13458"/>
    </source>
</evidence>
<dbReference type="RefSeq" id="WP_344415904.1">
    <property type="nucleotide sequence ID" value="NZ_BAAAQK010000005.1"/>
</dbReference>
<dbReference type="PRINTS" id="PR00337">
    <property type="entry name" value="LEUILEVALBP"/>
</dbReference>
<accession>A0ABN2MZB5</accession>
<dbReference type="PROSITE" id="PS51257">
    <property type="entry name" value="PROKAR_LIPOPROTEIN"/>
    <property type="match status" value="1"/>
</dbReference>
<keyword evidence="2" id="KW-0813">Transport</keyword>
<organism evidence="7 8">
    <name type="scientific">Pseudonocardia ailaonensis</name>
    <dbReference type="NCBI Taxonomy" id="367279"/>
    <lineage>
        <taxon>Bacteria</taxon>
        <taxon>Bacillati</taxon>
        <taxon>Actinomycetota</taxon>
        <taxon>Actinomycetes</taxon>
        <taxon>Pseudonocardiales</taxon>
        <taxon>Pseudonocardiaceae</taxon>
        <taxon>Pseudonocardia</taxon>
    </lineage>
</organism>
<dbReference type="PANTHER" id="PTHR30483">
    <property type="entry name" value="LEUCINE-SPECIFIC-BINDING PROTEIN"/>
    <property type="match status" value="1"/>
</dbReference>
<evidence type="ECO:0000256" key="4">
    <source>
        <dbReference type="ARBA" id="ARBA00022970"/>
    </source>
</evidence>
<dbReference type="InterPro" id="IPR028082">
    <property type="entry name" value="Peripla_BP_I"/>
</dbReference>
<gene>
    <name evidence="7" type="ORF">GCM10009836_26040</name>
</gene>
<evidence type="ECO:0000256" key="2">
    <source>
        <dbReference type="ARBA" id="ARBA00022448"/>
    </source>
</evidence>
<keyword evidence="4" id="KW-0029">Amino-acid transport</keyword>
<dbReference type="Proteomes" id="UP001500449">
    <property type="component" value="Unassembled WGS sequence"/>
</dbReference>
<feature type="domain" description="Leucine-binding protein" evidence="6">
    <location>
        <begin position="38"/>
        <end position="392"/>
    </location>
</feature>
<dbReference type="EMBL" id="BAAAQK010000005">
    <property type="protein sequence ID" value="GAA1845294.1"/>
    <property type="molecule type" value="Genomic_DNA"/>
</dbReference>
<dbReference type="InterPro" id="IPR000709">
    <property type="entry name" value="Leu_Ile_Val-bd"/>
</dbReference>
<dbReference type="Pfam" id="PF13458">
    <property type="entry name" value="Peripla_BP_6"/>
    <property type="match status" value="1"/>
</dbReference>
<protein>
    <submittedName>
        <fullName evidence="7">Amino acid ABC transporter substrate-binding protein</fullName>
    </submittedName>
</protein>
<proteinExistence type="inferred from homology"/>
<comment type="caution">
    <text evidence="7">The sequence shown here is derived from an EMBL/GenBank/DDBJ whole genome shotgun (WGS) entry which is preliminary data.</text>
</comment>
<feature type="chain" id="PRO_5047003127" evidence="5">
    <location>
        <begin position="28"/>
        <end position="401"/>
    </location>
</feature>
<keyword evidence="8" id="KW-1185">Reference proteome</keyword>
<evidence type="ECO:0000256" key="3">
    <source>
        <dbReference type="ARBA" id="ARBA00022729"/>
    </source>
</evidence>
<name>A0ABN2MZB5_9PSEU</name>
<dbReference type="InterPro" id="IPR028081">
    <property type="entry name" value="Leu-bd"/>
</dbReference>
<dbReference type="SUPFAM" id="SSF53822">
    <property type="entry name" value="Periplasmic binding protein-like I"/>
    <property type="match status" value="1"/>
</dbReference>
<dbReference type="PANTHER" id="PTHR30483:SF6">
    <property type="entry name" value="PERIPLASMIC BINDING PROTEIN OF ABC TRANSPORTER FOR NATURAL AMINO ACIDS"/>
    <property type="match status" value="1"/>
</dbReference>
<reference evidence="7 8" key="1">
    <citation type="journal article" date="2019" name="Int. J. Syst. Evol. Microbiol.">
        <title>The Global Catalogue of Microorganisms (GCM) 10K type strain sequencing project: providing services to taxonomists for standard genome sequencing and annotation.</title>
        <authorList>
            <consortium name="The Broad Institute Genomics Platform"/>
            <consortium name="The Broad Institute Genome Sequencing Center for Infectious Disease"/>
            <person name="Wu L."/>
            <person name="Ma J."/>
        </authorList>
    </citation>
    <scope>NUCLEOTIDE SEQUENCE [LARGE SCALE GENOMIC DNA]</scope>
    <source>
        <strain evidence="7 8">JCM 16009</strain>
    </source>
</reference>
<dbReference type="InterPro" id="IPR051010">
    <property type="entry name" value="BCAA_transport"/>
</dbReference>
<evidence type="ECO:0000313" key="7">
    <source>
        <dbReference type="EMBL" id="GAA1845294.1"/>
    </source>
</evidence>
<evidence type="ECO:0000256" key="5">
    <source>
        <dbReference type="SAM" id="SignalP"/>
    </source>
</evidence>
<comment type="similarity">
    <text evidence="1">Belongs to the leucine-binding protein family.</text>
</comment>
<feature type="signal peptide" evidence="5">
    <location>
        <begin position="1"/>
        <end position="27"/>
    </location>
</feature>
<dbReference type="Gene3D" id="3.40.50.2300">
    <property type="match status" value="2"/>
</dbReference>
<evidence type="ECO:0000256" key="1">
    <source>
        <dbReference type="ARBA" id="ARBA00010062"/>
    </source>
</evidence>
<evidence type="ECO:0000313" key="8">
    <source>
        <dbReference type="Proteomes" id="UP001500449"/>
    </source>
</evidence>